<dbReference type="Proteomes" id="UP000007264">
    <property type="component" value="Unassembled WGS sequence"/>
</dbReference>
<protein>
    <submittedName>
        <fullName evidence="2">Uncharacterized protein</fullName>
    </submittedName>
</protein>
<comment type="caution">
    <text evidence="2">The sequence shown here is derived from an EMBL/GenBank/DDBJ whole genome shotgun (WGS) entry which is preliminary data.</text>
</comment>
<evidence type="ECO:0000256" key="1">
    <source>
        <dbReference type="SAM" id="MobiDB-lite"/>
    </source>
</evidence>
<gene>
    <name evidence="2" type="ORF">COCSUDRAFT_57580</name>
</gene>
<organism evidence="2 3">
    <name type="scientific">Coccomyxa subellipsoidea (strain C-169)</name>
    <name type="common">Green microalga</name>
    <dbReference type="NCBI Taxonomy" id="574566"/>
    <lineage>
        <taxon>Eukaryota</taxon>
        <taxon>Viridiplantae</taxon>
        <taxon>Chlorophyta</taxon>
        <taxon>core chlorophytes</taxon>
        <taxon>Trebouxiophyceae</taxon>
        <taxon>Trebouxiophyceae incertae sedis</taxon>
        <taxon>Coccomyxaceae</taxon>
        <taxon>Coccomyxa</taxon>
        <taxon>Coccomyxa subellipsoidea</taxon>
    </lineage>
</organism>
<reference evidence="2 3" key="1">
    <citation type="journal article" date="2012" name="Genome Biol.">
        <title>The genome of the polar eukaryotic microalga coccomyxa subellipsoidea reveals traits of cold adaptation.</title>
        <authorList>
            <person name="Blanc G."/>
            <person name="Agarkova I."/>
            <person name="Grimwood J."/>
            <person name="Kuo A."/>
            <person name="Brueggeman A."/>
            <person name="Dunigan D."/>
            <person name="Gurnon J."/>
            <person name="Ladunga I."/>
            <person name="Lindquist E."/>
            <person name="Lucas S."/>
            <person name="Pangilinan J."/>
            <person name="Proschold T."/>
            <person name="Salamov A."/>
            <person name="Schmutz J."/>
            <person name="Weeks D."/>
            <person name="Yamada T."/>
            <person name="Claverie J.M."/>
            <person name="Grigoriev I."/>
            <person name="Van Etten J."/>
            <person name="Lomsadze A."/>
            <person name="Borodovsky M."/>
        </authorList>
    </citation>
    <scope>NUCLEOTIDE SEQUENCE [LARGE SCALE GENOMIC DNA]</scope>
    <source>
        <strain evidence="2 3">C-169</strain>
    </source>
</reference>
<dbReference type="KEGG" id="csl:COCSUDRAFT_57580"/>
<dbReference type="EMBL" id="AGSI01000015">
    <property type="protein sequence ID" value="EIE20431.1"/>
    <property type="molecule type" value="Genomic_DNA"/>
</dbReference>
<dbReference type="AlphaFoldDB" id="I0YPW2"/>
<evidence type="ECO:0000313" key="3">
    <source>
        <dbReference type="Proteomes" id="UP000007264"/>
    </source>
</evidence>
<dbReference type="GeneID" id="17038407"/>
<dbReference type="RefSeq" id="XP_005644975.1">
    <property type="nucleotide sequence ID" value="XM_005644918.1"/>
</dbReference>
<feature type="compositionally biased region" description="Basic and acidic residues" evidence="1">
    <location>
        <begin position="76"/>
        <end position="86"/>
    </location>
</feature>
<feature type="region of interest" description="Disordered" evidence="1">
    <location>
        <begin position="1"/>
        <end position="86"/>
    </location>
</feature>
<feature type="compositionally biased region" description="Basic and acidic residues" evidence="1">
    <location>
        <begin position="49"/>
        <end position="59"/>
    </location>
</feature>
<evidence type="ECO:0000313" key="2">
    <source>
        <dbReference type="EMBL" id="EIE20431.1"/>
    </source>
</evidence>
<dbReference type="OrthoDB" id="514070at2759"/>
<sequence length="266" mass="29522">MPPRKRKTVEKQPTLEELTDQPVKVVTSTKTEHATTSKKQKTTGGTDAKQQESKNDLFLKRRAKKTGVAENPAPKTQHEAEPQKDKAIGSEAGIWINRAPTLTLWVSIVARQQGFSKEAGLTFGKTIAGILAHSKGRSIGIYEDHDKSEAEVQEKKEKEEAMGVERADIKTLKDQDGNDVRALDSDDQAVDPSKVQSYLTRAFGTRLPDAERALTALAESYSDADELAKEAYNLYSEFRPQIQTGQSGWGQKGLLDLQHIKQLHKK</sequence>
<accession>I0YPW2</accession>
<name>I0YPW2_COCSC</name>
<dbReference type="eggNOG" id="ENOG502S4T9">
    <property type="taxonomic scope" value="Eukaryota"/>
</dbReference>
<keyword evidence="3" id="KW-1185">Reference proteome</keyword>
<proteinExistence type="predicted"/>